<evidence type="ECO:0000313" key="2">
    <source>
        <dbReference type="EMBL" id="NOV95496.1"/>
    </source>
</evidence>
<dbReference type="EMBL" id="JABEZU010000001">
    <property type="protein sequence ID" value="NOV95496.1"/>
    <property type="molecule type" value="Genomic_DNA"/>
</dbReference>
<evidence type="ECO:0000313" key="3">
    <source>
        <dbReference type="Proteomes" id="UP000757540"/>
    </source>
</evidence>
<keyword evidence="3" id="KW-1185">Reference proteome</keyword>
<feature type="transmembrane region" description="Helical" evidence="1">
    <location>
        <begin position="19"/>
        <end position="36"/>
    </location>
</feature>
<dbReference type="RefSeq" id="WP_171781787.1">
    <property type="nucleotide sequence ID" value="NZ_BAAAML010000002.1"/>
</dbReference>
<keyword evidence="1" id="KW-0472">Membrane</keyword>
<dbReference type="Proteomes" id="UP000757540">
    <property type="component" value="Unassembled WGS sequence"/>
</dbReference>
<accession>A0ABX1ZYE1</accession>
<name>A0ABX1ZYE1_9MICO</name>
<comment type="caution">
    <text evidence="2">The sequence shown here is derived from an EMBL/GenBank/DDBJ whole genome shotgun (WGS) entry which is preliminary data.</text>
</comment>
<sequence>MTDDGVEVRWRFRRRTARIAGVGAGVVVLVGVWWAVSSQGVVETGSSSWSPGYRDECAYPDEDVWALYAADEDVVAVQTVRNSSPWPVEVVSDRPDVFRFGAIYDELAMFPSVDGVVPPPDGTTDRAVVPAGEEIVMWIVEPFPEDGPMPHGSEVLSGRQGIGGADVRIWSLGLPHDAHVAFHGSLWQSGLTSDSAAFQRELGEMCLVDE</sequence>
<organism evidence="2 3">
    <name type="scientific">Isoptericola halotolerans</name>
    <dbReference type="NCBI Taxonomy" id="300560"/>
    <lineage>
        <taxon>Bacteria</taxon>
        <taxon>Bacillati</taxon>
        <taxon>Actinomycetota</taxon>
        <taxon>Actinomycetes</taxon>
        <taxon>Micrococcales</taxon>
        <taxon>Promicromonosporaceae</taxon>
        <taxon>Isoptericola</taxon>
    </lineage>
</organism>
<reference evidence="2 3" key="1">
    <citation type="submission" date="2020-05" db="EMBL/GenBank/DDBJ databases">
        <title>Genomic Encyclopedia of Type Strains, Phase III (KMG-III): the genomes of soil and plant-associated and newly described type strains.</title>
        <authorList>
            <person name="Whitman W."/>
        </authorList>
    </citation>
    <scope>NUCLEOTIDE SEQUENCE [LARGE SCALE GENOMIC DNA]</scope>
    <source>
        <strain evidence="2 3">KCTC 19046</strain>
    </source>
</reference>
<proteinExistence type="predicted"/>
<protein>
    <submittedName>
        <fullName evidence="2">Uncharacterized protein</fullName>
    </submittedName>
</protein>
<keyword evidence="1" id="KW-1133">Transmembrane helix</keyword>
<gene>
    <name evidence="2" type="ORF">HDG69_000049</name>
</gene>
<evidence type="ECO:0000256" key="1">
    <source>
        <dbReference type="SAM" id="Phobius"/>
    </source>
</evidence>
<keyword evidence="1" id="KW-0812">Transmembrane</keyword>